<sequence length="326" mass="35398">MVSPAELPEIVLDTSADDLVLPFSVEGLDVRGRVVRLGGAIDQILGRHGYPERVAALLAEAVALTLLLGSSLKIEGRFILQVQTDGPVSLLVADLTVPGTIRGYASFDAEAVEAEPAGDDLPQRLLGRGNLAMTVDPGAGMRRYQGIVALDGVTLQEAAHTYFRQSEQIPTTVRISAGPIYHGGRDPGTGWRAGGIIIQHMPEGGPGRSADLHPGDAPEGAEVHEWEEPDEWTEARLLLETVEMHELLDPSIAVGRLLLRLYHERGVRVYDPVEVMEDCSCSREKILGVLRGFPEEERSEMVTEDGTIEVTCEFCSTRYTVDPSEL</sequence>
<dbReference type="PIRSF" id="PIRSF005261">
    <property type="entry name" value="Heat_shock_Hsp33"/>
    <property type="match status" value="1"/>
</dbReference>
<dbReference type="SUPFAM" id="SSF64397">
    <property type="entry name" value="Hsp33 domain"/>
    <property type="match status" value="1"/>
</dbReference>
<evidence type="ECO:0000256" key="3">
    <source>
        <dbReference type="ARBA" id="ARBA00023157"/>
    </source>
</evidence>
<dbReference type="GO" id="GO:0044183">
    <property type="term" value="F:protein folding chaperone"/>
    <property type="evidence" value="ECO:0007669"/>
    <property type="project" value="TreeGrafter"/>
</dbReference>
<name>V4TP10_9HYPH</name>
<dbReference type="CDD" id="cd00498">
    <property type="entry name" value="Hsp33"/>
    <property type="match status" value="1"/>
</dbReference>
<comment type="caution">
    <text evidence="6">The sequence shown here is derived from an EMBL/GenBank/DDBJ whole genome shotgun (WGS) entry which is preliminary data.</text>
</comment>
<reference evidence="6 7" key="1">
    <citation type="journal article" date="2014" name="Genome Announc.">
        <title>Draft Genome Sequence of Lutibaculum baratangense Strain AMV1T, Isolated from a Mud Volcano in Andamans, India.</title>
        <authorList>
            <person name="Singh A."/>
            <person name="Sreenivas A."/>
            <person name="Sathyanarayana Reddy G."/>
            <person name="Pinnaka A.K."/>
            <person name="Shivaji S."/>
        </authorList>
    </citation>
    <scope>NUCLEOTIDE SEQUENCE [LARGE SCALE GENOMIC DNA]</scope>
    <source>
        <strain evidence="6 7">AMV1</strain>
    </source>
</reference>
<dbReference type="Pfam" id="PF01430">
    <property type="entry name" value="HSP33"/>
    <property type="match status" value="1"/>
</dbReference>
<dbReference type="GO" id="GO:0042026">
    <property type="term" value="P:protein refolding"/>
    <property type="evidence" value="ECO:0007669"/>
    <property type="project" value="TreeGrafter"/>
</dbReference>
<dbReference type="Gene3D" id="3.55.30.10">
    <property type="entry name" value="Hsp33 domain"/>
    <property type="match status" value="1"/>
</dbReference>
<dbReference type="PATRIC" id="fig|631454.5.peg.106"/>
<dbReference type="InterPro" id="IPR023212">
    <property type="entry name" value="Hsp33_helix_hairpin_bin_dom_sf"/>
</dbReference>
<dbReference type="GO" id="GO:0005737">
    <property type="term" value="C:cytoplasm"/>
    <property type="evidence" value="ECO:0007669"/>
    <property type="project" value="InterPro"/>
</dbReference>
<keyword evidence="1" id="KW-0963">Cytoplasm</keyword>
<accession>V4TP10</accession>
<dbReference type="SUPFAM" id="SSF118352">
    <property type="entry name" value="HSP33 redox switch-like"/>
    <property type="match status" value="1"/>
</dbReference>
<dbReference type="STRING" id="631454.N177_0107"/>
<dbReference type="AlphaFoldDB" id="V4TP10"/>
<dbReference type="PANTHER" id="PTHR30111:SF1">
    <property type="entry name" value="33 KDA CHAPERONIN"/>
    <property type="match status" value="1"/>
</dbReference>
<keyword evidence="5" id="KW-0676">Redox-active center</keyword>
<dbReference type="InterPro" id="IPR000397">
    <property type="entry name" value="Heat_shock_Hsp33"/>
</dbReference>
<keyword evidence="2" id="KW-0862">Zinc</keyword>
<evidence type="ECO:0000256" key="2">
    <source>
        <dbReference type="ARBA" id="ARBA00022833"/>
    </source>
</evidence>
<evidence type="ECO:0000256" key="5">
    <source>
        <dbReference type="ARBA" id="ARBA00023284"/>
    </source>
</evidence>
<dbReference type="Gene3D" id="1.10.287.480">
    <property type="entry name" value="helix hairpin bin"/>
    <property type="match status" value="1"/>
</dbReference>
<keyword evidence="3" id="KW-1015">Disulfide bond</keyword>
<dbReference type="InterPro" id="IPR016154">
    <property type="entry name" value="Heat_shock_Hsp33_C"/>
</dbReference>
<dbReference type="GO" id="GO:0051082">
    <property type="term" value="F:unfolded protein binding"/>
    <property type="evidence" value="ECO:0007669"/>
    <property type="project" value="InterPro"/>
</dbReference>
<evidence type="ECO:0000313" key="6">
    <source>
        <dbReference type="EMBL" id="ESR27413.1"/>
    </source>
</evidence>
<keyword evidence="7" id="KW-1185">Reference proteome</keyword>
<organism evidence="6 7">
    <name type="scientific">Lutibaculum baratangense AMV1</name>
    <dbReference type="NCBI Taxonomy" id="631454"/>
    <lineage>
        <taxon>Bacteria</taxon>
        <taxon>Pseudomonadati</taxon>
        <taxon>Pseudomonadota</taxon>
        <taxon>Alphaproteobacteria</taxon>
        <taxon>Hyphomicrobiales</taxon>
        <taxon>Tepidamorphaceae</taxon>
        <taxon>Lutibaculum</taxon>
    </lineage>
</organism>
<dbReference type="OrthoDB" id="9793753at2"/>
<dbReference type="InterPro" id="IPR016153">
    <property type="entry name" value="Heat_shock_Hsp33_N"/>
</dbReference>
<keyword evidence="4" id="KW-0143">Chaperone</keyword>
<evidence type="ECO:0000256" key="4">
    <source>
        <dbReference type="ARBA" id="ARBA00023186"/>
    </source>
</evidence>
<proteinExistence type="predicted"/>
<evidence type="ECO:0000313" key="7">
    <source>
        <dbReference type="Proteomes" id="UP000017819"/>
    </source>
</evidence>
<dbReference type="eggNOG" id="COG1281">
    <property type="taxonomic scope" value="Bacteria"/>
</dbReference>
<gene>
    <name evidence="6" type="ORF">N177_0107</name>
</gene>
<dbReference type="RefSeq" id="WP_023430265.1">
    <property type="nucleotide sequence ID" value="NZ_AWXZ01000005.1"/>
</dbReference>
<evidence type="ECO:0000256" key="1">
    <source>
        <dbReference type="ARBA" id="ARBA00022490"/>
    </source>
</evidence>
<dbReference type="EMBL" id="AWXZ01000005">
    <property type="protein sequence ID" value="ESR27413.1"/>
    <property type="molecule type" value="Genomic_DNA"/>
</dbReference>
<dbReference type="NCBIfam" id="NF002386">
    <property type="entry name" value="PRK01402.1"/>
    <property type="match status" value="1"/>
</dbReference>
<dbReference type="Proteomes" id="UP000017819">
    <property type="component" value="Unassembled WGS sequence"/>
</dbReference>
<protein>
    <submittedName>
        <fullName evidence="6">Chaperone protein Hsp33</fullName>
    </submittedName>
</protein>
<dbReference type="Gene3D" id="3.90.1280.10">
    <property type="entry name" value="HSP33 redox switch-like"/>
    <property type="match status" value="1"/>
</dbReference>
<dbReference type="PANTHER" id="PTHR30111">
    <property type="entry name" value="33 KDA CHAPERONIN"/>
    <property type="match status" value="1"/>
</dbReference>